<dbReference type="WBParaSite" id="JU765_v2.g16586.t1">
    <property type="protein sequence ID" value="JU765_v2.g16586.t1"/>
    <property type="gene ID" value="JU765_v2.g16586"/>
</dbReference>
<evidence type="ECO:0000313" key="2">
    <source>
        <dbReference type="WBParaSite" id="JU765_v2.g16586.t1"/>
    </source>
</evidence>
<proteinExistence type="predicted"/>
<accession>A0AC34QIA3</accession>
<sequence>MVSELQEIKTKLENELKIEKLKEKTIRKEENTLKDLKNRIKLLEELNEIVLGEFRMIEKSKNDLIFEWNQTNREIRPDLLVQSKTSAEFEKKFDQIMKRRQRRI</sequence>
<dbReference type="Proteomes" id="UP000887576">
    <property type="component" value="Unplaced"/>
</dbReference>
<name>A0AC34QIA3_9BILA</name>
<reference evidence="2" key="1">
    <citation type="submission" date="2022-11" db="UniProtKB">
        <authorList>
            <consortium name="WormBaseParasite"/>
        </authorList>
    </citation>
    <scope>IDENTIFICATION</scope>
</reference>
<organism evidence="1 2">
    <name type="scientific">Panagrolaimus sp. JU765</name>
    <dbReference type="NCBI Taxonomy" id="591449"/>
    <lineage>
        <taxon>Eukaryota</taxon>
        <taxon>Metazoa</taxon>
        <taxon>Ecdysozoa</taxon>
        <taxon>Nematoda</taxon>
        <taxon>Chromadorea</taxon>
        <taxon>Rhabditida</taxon>
        <taxon>Tylenchina</taxon>
        <taxon>Panagrolaimomorpha</taxon>
        <taxon>Panagrolaimoidea</taxon>
        <taxon>Panagrolaimidae</taxon>
        <taxon>Panagrolaimus</taxon>
    </lineage>
</organism>
<protein>
    <submittedName>
        <fullName evidence="2">Uncharacterized protein</fullName>
    </submittedName>
</protein>
<evidence type="ECO:0000313" key="1">
    <source>
        <dbReference type="Proteomes" id="UP000887576"/>
    </source>
</evidence>